<dbReference type="PANTHER" id="PTHR44163">
    <property type="entry name" value="U3 SMALL NUCLEOLAR RNA-ASSOCIATED PROTEIN 4 HOMOLOG"/>
    <property type="match status" value="1"/>
</dbReference>
<sequence length="917" mass="100388">MDIHRCRFVPYPASAINAVAFSHPHLSTSKKSNKTAPARLAIGRANGDIEIWNPLNGAWHQETVIHGGKDRSVDGLVWTSAEDEELADGKIIHGKSRLFSIGYTSTVTEWDLVNARAKKHASGQHGDIWCLGAQPLAPGGQATQRLVAGTIDGALVLYSTEDDDLRFQRILTRQVKKVKIVSIAFQSRHVAVVGCSDSTIRTFDLRNGTILRQMTLGRDLAGGSKDIIVWSVKCLSNGDIVSGDSTGQICIWDGKTYTQAQRIQSHTQDVLSLATSSDGSAIISGGMDRRTVLYRQSPGQASRWAKVWHRKYHSHDVKTMASFEGQGMSVVVTGGVCYWKQYPLFDIELKLTNLTGPDASPIVVPLRKAGMEHHRNLSHLPQSVPLRSAPKVRLLIGWWDREVHIWKLRKPMRDLLDGSNAAEADVEKNRKLLGRVLIKGESNITSASISHDGSILVVATVSEIKAFKLSLQDGPDQEKLSITKIQVPSQLASKGATSVAISPDGLWICLVQHGGRVVMARALRDTSSGGVGLAIHSRSHELRRIKRTVTKNLLLGGLGPYDRHITQVAFSADSRMLAVADLAGYIDTWILHGPADNLQNGVSAGDDDDDGSASSSSSSDESSDEEDDDSEDLGYRWVRNPKASLMPKLSAAPVVLSFSNDCPETSGRDAEKSQDYVLLTVTTAGSIFTFHPLQGKLTPWSRRAPAARLPEQYQNIRDLVKGVLWQGPRIWIYGVSFLFMIDTSIETSAKEMAVIVASEQSQGVKRKRGLETGAGGKMDRHAVGLQQIKVSKGEGPNKEWVDVEMVDADDLQSSGQDDDEDTDGGELQLLRDEQDQGDAKEGGGQDRRKRWWHTFKYRPILGVVPLESGQSGVTNGVASSSEPGDDRYPPLEVVLVERPIWDADLPARFAGEDDWNR</sequence>
<dbReference type="SMART" id="SM00320">
    <property type="entry name" value="WD40"/>
    <property type="match status" value="7"/>
</dbReference>
<dbReference type="InParanoid" id="A0A507AJ04"/>
<feature type="region of interest" description="Disordered" evidence="2">
    <location>
        <begin position="600"/>
        <end position="634"/>
    </location>
</feature>
<dbReference type="FunCoup" id="A0A507AJ04">
    <property type="interactions" value="867"/>
</dbReference>
<feature type="compositionally biased region" description="Polar residues" evidence="2">
    <location>
        <begin position="869"/>
        <end position="882"/>
    </location>
</feature>
<evidence type="ECO:0000313" key="3">
    <source>
        <dbReference type="EMBL" id="TPX09322.1"/>
    </source>
</evidence>
<evidence type="ECO:0000313" key="4">
    <source>
        <dbReference type="Proteomes" id="UP000319257"/>
    </source>
</evidence>
<dbReference type="GO" id="GO:0030686">
    <property type="term" value="C:90S preribosome"/>
    <property type="evidence" value="ECO:0007669"/>
    <property type="project" value="InterPro"/>
</dbReference>
<dbReference type="PANTHER" id="PTHR44163:SF1">
    <property type="entry name" value="U3 SMALL NUCLEOLAR RNA-ASSOCIATED PROTEIN 4 HOMOLOG"/>
    <property type="match status" value="1"/>
</dbReference>
<dbReference type="Gene3D" id="2.130.10.10">
    <property type="entry name" value="YVTN repeat-like/Quinoprotein amine dehydrogenase"/>
    <property type="match status" value="2"/>
</dbReference>
<dbReference type="GO" id="GO:0003723">
    <property type="term" value="F:RNA binding"/>
    <property type="evidence" value="ECO:0007669"/>
    <property type="project" value="TreeGrafter"/>
</dbReference>
<dbReference type="Proteomes" id="UP000319257">
    <property type="component" value="Unassembled WGS sequence"/>
</dbReference>
<dbReference type="InterPro" id="IPR001680">
    <property type="entry name" value="WD40_rpt"/>
</dbReference>
<dbReference type="STRING" id="1093900.A0A507AJ04"/>
<dbReference type="Pfam" id="PF00400">
    <property type="entry name" value="WD40"/>
    <property type="match status" value="1"/>
</dbReference>
<feature type="region of interest" description="Disordered" evidence="2">
    <location>
        <begin position="869"/>
        <end position="889"/>
    </location>
</feature>
<evidence type="ECO:0000256" key="2">
    <source>
        <dbReference type="SAM" id="MobiDB-lite"/>
    </source>
</evidence>
<feature type="compositionally biased region" description="Acidic residues" evidence="2">
    <location>
        <begin position="621"/>
        <end position="632"/>
    </location>
</feature>
<organism evidence="3 4">
    <name type="scientific">Thyridium curvatum</name>
    <dbReference type="NCBI Taxonomy" id="1093900"/>
    <lineage>
        <taxon>Eukaryota</taxon>
        <taxon>Fungi</taxon>
        <taxon>Dikarya</taxon>
        <taxon>Ascomycota</taxon>
        <taxon>Pezizomycotina</taxon>
        <taxon>Sordariomycetes</taxon>
        <taxon>Sordariomycetidae</taxon>
        <taxon>Thyridiales</taxon>
        <taxon>Thyridiaceae</taxon>
        <taxon>Thyridium</taxon>
    </lineage>
</organism>
<proteinExistence type="predicted"/>
<name>A0A507AJ04_9PEZI</name>
<reference evidence="3 4" key="1">
    <citation type="submission" date="2019-06" db="EMBL/GenBank/DDBJ databases">
        <title>Draft genome sequence of the filamentous fungus Phialemoniopsis curvata isolated from diesel fuel.</title>
        <authorList>
            <person name="Varaljay V.A."/>
            <person name="Lyon W.J."/>
            <person name="Crouch A.L."/>
            <person name="Drake C.E."/>
            <person name="Hollomon J.M."/>
            <person name="Nadeau L.J."/>
            <person name="Nunn H.S."/>
            <person name="Stevenson B.S."/>
            <person name="Bojanowski C.L."/>
            <person name="Crookes-Goodson W.J."/>
        </authorList>
    </citation>
    <scope>NUCLEOTIDE SEQUENCE [LARGE SCALE GENOMIC DNA]</scope>
    <source>
        <strain evidence="3 4">D216</strain>
    </source>
</reference>
<keyword evidence="1" id="KW-0853">WD repeat</keyword>
<dbReference type="GO" id="GO:0034455">
    <property type="term" value="C:t-UTP complex"/>
    <property type="evidence" value="ECO:0007669"/>
    <property type="project" value="TreeGrafter"/>
</dbReference>
<dbReference type="AlphaFoldDB" id="A0A507AJ04"/>
<gene>
    <name evidence="3" type="ORF">E0L32_009514</name>
</gene>
<dbReference type="InterPro" id="IPR046351">
    <property type="entry name" value="UTP4"/>
</dbReference>
<comment type="caution">
    <text evidence="3">The sequence shown here is derived from an EMBL/GenBank/DDBJ whole genome shotgun (WGS) entry which is preliminary data.</text>
</comment>
<dbReference type="GO" id="GO:0032040">
    <property type="term" value="C:small-subunit processome"/>
    <property type="evidence" value="ECO:0007669"/>
    <property type="project" value="TreeGrafter"/>
</dbReference>
<dbReference type="InterPro" id="IPR015943">
    <property type="entry name" value="WD40/YVTN_repeat-like_dom_sf"/>
</dbReference>
<feature type="repeat" description="WD" evidence="1">
    <location>
        <begin position="263"/>
        <end position="294"/>
    </location>
</feature>
<dbReference type="EMBL" id="SKBQ01000069">
    <property type="protein sequence ID" value="TPX09322.1"/>
    <property type="molecule type" value="Genomic_DNA"/>
</dbReference>
<dbReference type="GO" id="GO:0000462">
    <property type="term" value="P:maturation of SSU-rRNA from tricistronic rRNA transcript (SSU-rRNA, 5.8S rRNA, LSU-rRNA)"/>
    <property type="evidence" value="ECO:0007669"/>
    <property type="project" value="InterPro"/>
</dbReference>
<dbReference type="GeneID" id="41976961"/>
<protein>
    <submittedName>
        <fullName evidence="3">Uncharacterized protein</fullName>
    </submittedName>
</protein>
<dbReference type="OrthoDB" id="8883818at2759"/>
<keyword evidence="4" id="KW-1185">Reference proteome</keyword>
<dbReference type="PROSITE" id="PS50082">
    <property type="entry name" value="WD_REPEATS_2"/>
    <property type="match status" value="1"/>
</dbReference>
<evidence type="ECO:0000256" key="1">
    <source>
        <dbReference type="PROSITE-ProRule" id="PRU00221"/>
    </source>
</evidence>
<accession>A0A507AJ04</accession>
<dbReference type="SUPFAM" id="SSF50998">
    <property type="entry name" value="Quinoprotein alcohol dehydrogenase-like"/>
    <property type="match status" value="1"/>
</dbReference>
<dbReference type="RefSeq" id="XP_030991033.1">
    <property type="nucleotide sequence ID" value="XM_031144487.1"/>
</dbReference>
<dbReference type="InterPro" id="IPR011047">
    <property type="entry name" value="Quinoprotein_ADH-like_sf"/>
</dbReference>